<dbReference type="EMBL" id="JASVDS010000008">
    <property type="protein sequence ID" value="MDL5034454.1"/>
    <property type="molecule type" value="Genomic_DNA"/>
</dbReference>
<proteinExistence type="predicted"/>
<name>A0ABT7LNV9_9BURK</name>
<gene>
    <name evidence="1" type="ORF">QRD43_21300</name>
</gene>
<accession>A0ABT7LNV9</accession>
<sequence length="339" mass="35265">MSATLQALGRTLRQVGELTSERFAAGGMRQRAMLLSGAIALAAAAPVHAQTYGQTITSSASAGYGQAQNASIGQPYAQGQVNQTQAERDANTRTTGRVVGGVLGFVASAATTKNTWGRLASTAVGAVIGGSIADSSVKADQAKRQSAQAQQMQQALSTNALTRFQYEGSGAAPVGYAPSSASVPANVKPLPEALRARLTSMVVESAARRVVAQHQLERLDEAELASVTAPGDLEARAAMAQAKANYQTRFNDLALSLTELNNALVAVSNKGYDVRAYAASLQEMTAKMEGNSPLQLDSPAVMAKVTEIEQAPGATVQLTAARDLQQVTRQATGHAPKMH</sequence>
<dbReference type="Proteomes" id="UP001238603">
    <property type="component" value="Unassembled WGS sequence"/>
</dbReference>
<evidence type="ECO:0008006" key="3">
    <source>
        <dbReference type="Google" id="ProtNLM"/>
    </source>
</evidence>
<dbReference type="RefSeq" id="WP_285984529.1">
    <property type="nucleotide sequence ID" value="NZ_JASVDS010000008.1"/>
</dbReference>
<organism evidence="1 2">
    <name type="scientific">Roseateles subflavus</name>
    <dbReference type="NCBI Taxonomy" id="3053353"/>
    <lineage>
        <taxon>Bacteria</taxon>
        <taxon>Pseudomonadati</taxon>
        <taxon>Pseudomonadota</taxon>
        <taxon>Betaproteobacteria</taxon>
        <taxon>Burkholderiales</taxon>
        <taxon>Sphaerotilaceae</taxon>
        <taxon>Roseateles</taxon>
    </lineage>
</organism>
<evidence type="ECO:0000313" key="2">
    <source>
        <dbReference type="Proteomes" id="UP001238603"/>
    </source>
</evidence>
<reference evidence="1 2" key="1">
    <citation type="submission" date="2023-06" db="EMBL/GenBank/DDBJ databases">
        <title>Pelomonas sp. APW6 16S ribosomal RNA gene genome sequencing and assembly.</title>
        <authorList>
            <person name="Woo H."/>
        </authorList>
    </citation>
    <scope>NUCLEOTIDE SEQUENCE [LARGE SCALE GENOMIC DNA]</scope>
    <source>
        <strain evidence="1 2">APW6</strain>
    </source>
</reference>
<evidence type="ECO:0000313" key="1">
    <source>
        <dbReference type="EMBL" id="MDL5034454.1"/>
    </source>
</evidence>
<protein>
    <recommendedName>
        <fullName evidence="3">Glycine zipper 2TM domain-containing protein</fullName>
    </recommendedName>
</protein>
<comment type="caution">
    <text evidence="1">The sequence shown here is derived from an EMBL/GenBank/DDBJ whole genome shotgun (WGS) entry which is preliminary data.</text>
</comment>
<keyword evidence="2" id="KW-1185">Reference proteome</keyword>